<dbReference type="EMBL" id="JBHULR010000004">
    <property type="protein sequence ID" value="MFD2548264.1"/>
    <property type="molecule type" value="Genomic_DNA"/>
</dbReference>
<sequence length="51" mass="5639">MLRFKMEGAAFGQEGAFALLANPTRIAQGRAVEMGMAHQQHVEGVDMLHKR</sequence>
<gene>
    <name evidence="1" type="ORF">ACFSR5_11485</name>
</gene>
<evidence type="ECO:0000313" key="2">
    <source>
        <dbReference type="Proteomes" id="UP001597545"/>
    </source>
</evidence>
<dbReference type="Proteomes" id="UP001597545">
    <property type="component" value="Unassembled WGS sequence"/>
</dbReference>
<name>A0ABW5KGX6_9SPHI</name>
<accession>A0ABW5KGX6</accession>
<protein>
    <submittedName>
        <fullName evidence="1">Uncharacterized protein</fullName>
    </submittedName>
</protein>
<proteinExistence type="predicted"/>
<comment type="caution">
    <text evidence="1">The sequence shown here is derived from an EMBL/GenBank/DDBJ whole genome shotgun (WGS) entry which is preliminary data.</text>
</comment>
<keyword evidence="2" id="KW-1185">Reference proteome</keyword>
<reference evidence="2" key="1">
    <citation type="journal article" date="2019" name="Int. J. Syst. Evol. Microbiol.">
        <title>The Global Catalogue of Microorganisms (GCM) 10K type strain sequencing project: providing services to taxonomists for standard genome sequencing and annotation.</title>
        <authorList>
            <consortium name="The Broad Institute Genomics Platform"/>
            <consortium name="The Broad Institute Genome Sequencing Center for Infectious Disease"/>
            <person name="Wu L."/>
            <person name="Ma J."/>
        </authorList>
    </citation>
    <scope>NUCLEOTIDE SEQUENCE [LARGE SCALE GENOMIC DNA]</scope>
    <source>
        <strain evidence="2">KCTC 42662</strain>
    </source>
</reference>
<dbReference type="RefSeq" id="WP_380903849.1">
    <property type="nucleotide sequence ID" value="NZ_JBHUEG010000001.1"/>
</dbReference>
<organism evidence="1 2">
    <name type="scientific">Sphingobacterium suaedae</name>
    <dbReference type="NCBI Taxonomy" id="1686402"/>
    <lineage>
        <taxon>Bacteria</taxon>
        <taxon>Pseudomonadati</taxon>
        <taxon>Bacteroidota</taxon>
        <taxon>Sphingobacteriia</taxon>
        <taxon>Sphingobacteriales</taxon>
        <taxon>Sphingobacteriaceae</taxon>
        <taxon>Sphingobacterium</taxon>
    </lineage>
</organism>
<evidence type="ECO:0000313" key="1">
    <source>
        <dbReference type="EMBL" id="MFD2548264.1"/>
    </source>
</evidence>